<protein>
    <submittedName>
        <fullName evidence="2">Uncharacterized protein</fullName>
    </submittedName>
</protein>
<accession>V2XUK8</accession>
<evidence type="ECO:0000256" key="1">
    <source>
        <dbReference type="SAM" id="MobiDB-lite"/>
    </source>
</evidence>
<dbReference type="EMBL" id="AWSO01000025">
    <property type="protein sequence ID" value="ESK97457.1"/>
    <property type="molecule type" value="Genomic_DNA"/>
</dbReference>
<dbReference type="KEGG" id="mrr:Moror_17636"/>
<name>V2XUK8_MONRO</name>
<keyword evidence="3" id="KW-1185">Reference proteome</keyword>
<sequence length="320" mass="35759">MANDDYTFLCSKCARKPKPLRMTKKANAQKHLQNHGPAVPSGGTNREAEVPPDRGACIDEAGGDVLGLDGDEMGMDFGDGFGLDEDDGMRPPLGPQTDRQLCRGHVYPPLYTDSYSLVAPSFTDNDPSFLWLAYLQAVLNNVRSEMSVLRSNESLEMTLDALKPAGFVPEGRTPVKTLQSAKRRLGLDPNIHIIQYSICPRNDCNGIVYTEKRTASGDTKRHPVKIIPQVSPIQSLRRMVRRKGFRELLRDSRGDGLNRNDDEDLMVDMHDGQAWHQLKTGIRREVGEFGAVRDVPKTEDTNTKMTSNRFVLHLVANLDW</sequence>
<organism evidence="2 3">
    <name type="scientific">Moniliophthora roreri (strain MCA 2997)</name>
    <name type="common">Cocoa frosty pod rot fungus</name>
    <name type="synonym">Crinipellis roreri</name>
    <dbReference type="NCBI Taxonomy" id="1381753"/>
    <lineage>
        <taxon>Eukaryota</taxon>
        <taxon>Fungi</taxon>
        <taxon>Dikarya</taxon>
        <taxon>Basidiomycota</taxon>
        <taxon>Agaricomycotina</taxon>
        <taxon>Agaricomycetes</taxon>
        <taxon>Agaricomycetidae</taxon>
        <taxon>Agaricales</taxon>
        <taxon>Marasmiineae</taxon>
        <taxon>Marasmiaceae</taxon>
        <taxon>Moniliophthora</taxon>
    </lineage>
</organism>
<gene>
    <name evidence="2" type="ORF">Moror_17636</name>
</gene>
<proteinExistence type="predicted"/>
<dbReference type="AlphaFoldDB" id="V2XUK8"/>
<dbReference type="Proteomes" id="UP000017559">
    <property type="component" value="Unassembled WGS sequence"/>
</dbReference>
<dbReference type="HOGENOM" id="CLU_869013_0_0_1"/>
<feature type="region of interest" description="Disordered" evidence="1">
    <location>
        <begin position="29"/>
        <end position="49"/>
    </location>
</feature>
<evidence type="ECO:0000313" key="3">
    <source>
        <dbReference type="Proteomes" id="UP000017559"/>
    </source>
</evidence>
<reference evidence="2 3" key="1">
    <citation type="journal article" date="2014" name="BMC Genomics">
        <title>Genome and secretome analysis of the hemibiotrophic fungal pathogen, Moniliophthora roreri, which causes frosty pod rot disease of cacao: mechanisms of the biotrophic and necrotrophic phases.</title>
        <authorList>
            <person name="Meinhardt L.W."/>
            <person name="Costa G.G.L."/>
            <person name="Thomazella D.P.T."/>
            <person name="Teixeira P.J.P.L."/>
            <person name="Carazzolle M.F."/>
            <person name="Schuster S.C."/>
            <person name="Carlson J.E."/>
            <person name="Guiltinan M.J."/>
            <person name="Mieczkowski P."/>
            <person name="Farmer A."/>
            <person name="Ramaraj T."/>
            <person name="Crozier J."/>
            <person name="Davis R.E."/>
            <person name="Shao J."/>
            <person name="Melnick R.L."/>
            <person name="Pereira G.A.G."/>
            <person name="Bailey B.A."/>
        </authorList>
    </citation>
    <scope>NUCLEOTIDE SEQUENCE [LARGE SCALE GENOMIC DNA]</scope>
    <source>
        <strain evidence="2 3">MCA 2997</strain>
    </source>
</reference>
<comment type="caution">
    <text evidence="2">The sequence shown here is derived from an EMBL/GenBank/DDBJ whole genome shotgun (WGS) entry which is preliminary data.</text>
</comment>
<dbReference type="OrthoDB" id="3248986at2759"/>
<evidence type="ECO:0000313" key="2">
    <source>
        <dbReference type="EMBL" id="ESK97457.1"/>
    </source>
</evidence>